<dbReference type="OrthoDB" id="413185at2759"/>
<dbReference type="PROSITE" id="PS00455">
    <property type="entry name" value="AMP_BINDING"/>
    <property type="match status" value="1"/>
</dbReference>
<evidence type="ECO:0000313" key="3">
    <source>
        <dbReference type="EMBL" id="CAE8609235.1"/>
    </source>
</evidence>
<proteinExistence type="predicted"/>
<dbReference type="AlphaFoldDB" id="A0A813FBM0"/>
<dbReference type="InterPro" id="IPR000873">
    <property type="entry name" value="AMP-dep_synth/lig_dom"/>
</dbReference>
<comment type="caution">
    <text evidence="3">The sequence shown here is derived from an EMBL/GenBank/DDBJ whole genome shotgun (WGS) entry which is preliminary data.</text>
</comment>
<dbReference type="EMBL" id="CAJNNV010024258">
    <property type="protein sequence ID" value="CAE8609235.1"/>
    <property type="molecule type" value="Genomic_DNA"/>
</dbReference>
<evidence type="ECO:0000256" key="1">
    <source>
        <dbReference type="SAM" id="Phobius"/>
    </source>
</evidence>
<feature type="transmembrane region" description="Helical" evidence="1">
    <location>
        <begin position="527"/>
        <end position="547"/>
    </location>
</feature>
<gene>
    <name evidence="3" type="ORF">PGLA1383_LOCUS27062</name>
</gene>
<dbReference type="Pfam" id="PF00501">
    <property type="entry name" value="AMP-binding"/>
    <property type="match status" value="1"/>
</dbReference>
<keyword evidence="4" id="KW-1185">Reference proteome</keyword>
<dbReference type="GO" id="GO:0031177">
    <property type="term" value="F:phosphopantetheine binding"/>
    <property type="evidence" value="ECO:0007669"/>
    <property type="project" value="TreeGrafter"/>
</dbReference>
<reference evidence="3" key="1">
    <citation type="submission" date="2021-02" db="EMBL/GenBank/DDBJ databases">
        <authorList>
            <person name="Dougan E. K."/>
            <person name="Rhodes N."/>
            <person name="Thang M."/>
            <person name="Chan C."/>
        </authorList>
    </citation>
    <scope>NUCLEOTIDE SEQUENCE</scope>
</reference>
<dbReference type="InterPro" id="IPR020845">
    <property type="entry name" value="AMP-binding_CS"/>
</dbReference>
<evidence type="ECO:0000313" key="4">
    <source>
        <dbReference type="Proteomes" id="UP000654075"/>
    </source>
</evidence>
<feature type="transmembrane region" description="Helical" evidence="1">
    <location>
        <begin position="498"/>
        <end position="521"/>
    </location>
</feature>
<keyword evidence="1" id="KW-0472">Membrane</keyword>
<feature type="non-terminal residue" evidence="3">
    <location>
        <position position="1"/>
    </location>
</feature>
<dbReference type="PANTHER" id="PTHR45527">
    <property type="entry name" value="NONRIBOSOMAL PEPTIDE SYNTHETASE"/>
    <property type="match status" value="1"/>
</dbReference>
<dbReference type="GO" id="GO:0005737">
    <property type="term" value="C:cytoplasm"/>
    <property type="evidence" value="ECO:0007669"/>
    <property type="project" value="TreeGrafter"/>
</dbReference>
<keyword evidence="1" id="KW-1133">Transmembrane helix</keyword>
<dbReference type="Gene3D" id="3.40.50.12780">
    <property type="entry name" value="N-terminal domain of ligase-like"/>
    <property type="match status" value="1"/>
</dbReference>
<dbReference type="PANTHER" id="PTHR45527:SF1">
    <property type="entry name" value="FATTY ACID SYNTHASE"/>
    <property type="match status" value="1"/>
</dbReference>
<dbReference type="GO" id="GO:0043041">
    <property type="term" value="P:amino acid activation for nonribosomal peptide biosynthetic process"/>
    <property type="evidence" value="ECO:0007669"/>
    <property type="project" value="TreeGrafter"/>
</dbReference>
<evidence type="ECO:0000259" key="2">
    <source>
        <dbReference type="Pfam" id="PF00501"/>
    </source>
</evidence>
<accession>A0A813FBM0</accession>
<keyword evidence="1" id="KW-0812">Transmembrane</keyword>
<protein>
    <recommendedName>
        <fullName evidence="2">AMP-dependent synthetase/ligase domain-containing protein</fullName>
    </recommendedName>
</protein>
<feature type="non-terminal residue" evidence="3">
    <location>
        <position position="596"/>
    </location>
</feature>
<dbReference type="InterPro" id="IPR042099">
    <property type="entry name" value="ANL_N_sf"/>
</dbReference>
<name>A0A813FBM0_POLGL</name>
<organism evidence="3 4">
    <name type="scientific">Polarella glacialis</name>
    <name type="common">Dinoflagellate</name>
    <dbReference type="NCBI Taxonomy" id="89957"/>
    <lineage>
        <taxon>Eukaryota</taxon>
        <taxon>Sar</taxon>
        <taxon>Alveolata</taxon>
        <taxon>Dinophyceae</taxon>
        <taxon>Suessiales</taxon>
        <taxon>Suessiaceae</taxon>
        <taxon>Polarella</taxon>
    </lineage>
</organism>
<dbReference type="SUPFAM" id="SSF56801">
    <property type="entry name" value="Acetyl-CoA synthetase-like"/>
    <property type="match status" value="1"/>
</dbReference>
<feature type="domain" description="AMP-dependent synthetase/ligase" evidence="2">
    <location>
        <begin position="16"/>
        <end position="316"/>
    </location>
</feature>
<dbReference type="OMA" id="LCLRGPM"/>
<dbReference type="GO" id="GO:0044550">
    <property type="term" value="P:secondary metabolite biosynthetic process"/>
    <property type="evidence" value="ECO:0007669"/>
    <property type="project" value="TreeGrafter"/>
</dbReference>
<dbReference type="Proteomes" id="UP000654075">
    <property type="component" value="Unassembled WGS sequence"/>
</dbReference>
<sequence>ALAAVRSDGKSPPVELVTILALRSPLWLAATVGVLRCGLPFVWMGAGELPQKSRHVEAARNSEILRSLKPGLVLLGGQVDPEVVPKWEEAEVSPRLLALALGAAPPGHRVFAEEPSPTLCYMLTGGTTGSSKCVEVRHEMALHEVASYPQVTPSLGPEDRVLQHTAVLWAASALGQVDIALAFGATLCICDSLDQETITEHRATVLGTVPSALESLEPKAVPSVRAVFTWGEAMSKVLAKRWRSAELQVLELLISTEYWLCLFCEGEASIQGRSIYRAVAGADVAVLTSWEVPQLKSDPGFSGELCLRGPMVTAGYRGHVGSNLLPAPDGGPPFFRTNDLVSLVGRCPWGQLRLEFRGRSDQLVKVAGQFVDLSEAEARMAAALRPAAAASNGELSEVVILPAPASVGPSSGVAPAAHAFVSASSGELRSSEASRFLSLARSLLPRGAALHLLTGQMPKDPVTGKVDRRALLGGLVGTSPTLPAAPALLPRMRLYPRWLLFAALVGTLDVPAMLDVLLLRASPTRPGLALLLRLFVHFASVPYLWLLSIYCPREKLRLVTNYVPFARLGLISVLHHFARRKGPLFGLASAARAALG</sequence>